<keyword evidence="7 14" id="KW-0479">Metal-binding</keyword>
<keyword evidence="11 14" id="KW-0408">Iron</keyword>
<dbReference type="Gene3D" id="1.10.630.10">
    <property type="entry name" value="Cytochrome P450"/>
    <property type="match status" value="1"/>
</dbReference>
<comment type="cofactor">
    <cofactor evidence="1 14">
        <name>heme</name>
        <dbReference type="ChEBI" id="CHEBI:30413"/>
    </cofactor>
</comment>
<evidence type="ECO:0000256" key="6">
    <source>
        <dbReference type="ARBA" id="ARBA00022617"/>
    </source>
</evidence>
<dbReference type="InterPro" id="IPR050182">
    <property type="entry name" value="Cytochrome_P450_fam2"/>
</dbReference>
<comment type="similarity">
    <text evidence="5 15">Belongs to the cytochrome P450 family.</text>
</comment>
<evidence type="ECO:0000256" key="11">
    <source>
        <dbReference type="ARBA" id="ARBA00023004"/>
    </source>
</evidence>
<comment type="subcellular location">
    <subcellularLocation>
        <location evidence="4">Endoplasmic reticulum membrane</location>
        <topology evidence="4">Peripheral membrane protein</topology>
    </subcellularLocation>
    <subcellularLocation>
        <location evidence="3">Microsome membrane</location>
        <topology evidence="3">Peripheral membrane protein</topology>
    </subcellularLocation>
</comment>
<evidence type="ECO:0000256" key="3">
    <source>
        <dbReference type="ARBA" id="ARBA00004174"/>
    </source>
</evidence>
<keyword evidence="9" id="KW-0492">Microsome</keyword>
<feature type="binding site" description="axial binding residue" evidence="14">
    <location>
        <position position="442"/>
    </location>
    <ligand>
        <name>heme</name>
        <dbReference type="ChEBI" id="CHEBI:30413"/>
    </ligand>
    <ligandPart>
        <name>Fe</name>
        <dbReference type="ChEBI" id="CHEBI:18248"/>
    </ligandPart>
</feature>
<dbReference type="Pfam" id="PF00067">
    <property type="entry name" value="p450"/>
    <property type="match status" value="1"/>
</dbReference>
<evidence type="ECO:0000256" key="13">
    <source>
        <dbReference type="ARBA" id="ARBA00023136"/>
    </source>
</evidence>
<dbReference type="GO" id="GO:0005789">
    <property type="term" value="C:endoplasmic reticulum membrane"/>
    <property type="evidence" value="ECO:0007669"/>
    <property type="project" value="UniProtKB-SubCell"/>
</dbReference>
<dbReference type="GO" id="GO:0005506">
    <property type="term" value="F:iron ion binding"/>
    <property type="evidence" value="ECO:0007669"/>
    <property type="project" value="InterPro"/>
</dbReference>
<evidence type="ECO:0000256" key="9">
    <source>
        <dbReference type="ARBA" id="ARBA00022848"/>
    </source>
</evidence>
<comment type="function">
    <text evidence="2">May be involved in the metabolism of insect hormones and in the breakdown of synthetic insecticides.</text>
</comment>
<dbReference type="InterPro" id="IPR036396">
    <property type="entry name" value="Cyt_P450_sf"/>
</dbReference>
<evidence type="ECO:0008006" key="18">
    <source>
        <dbReference type="Google" id="ProtNLM"/>
    </source>
</evidence>
<evidence type="ECO:0000256" key="2">
    <source>
        <dbReference type="ARBA" id="ARBA00003690"/>
    </source>
</evidence>
<evidence type="ECO:0000256" key="10">
    <source>
        <dbReference type="ARBA" id="ARBA00023002"/>
    </source>
</evidence>
<dbReference type="GO" id="GO:0016712">
    <property type="term" value="F:oxidoreductase activity, acting on paired donors, with incorporation or reduction of molecular oxygen, reduced flavin or flavoprotein as one donor, and incorporation of one atom of oxygen"/>
    <property type="evidence" value="ECO:0007669"/>
    <property type="project" value="TreeGrafter"/>
</dbReference>
<evidence type="ECO:0000256" key="12">
    <source>
        <dbReference type="ARBA" id="ARBA00023033"/>
    </source>
</evidence>
<dbReference type="InterPro" id="IPR002401">
    <property type="entry name" value="Cyt_P450_E_grp-I"/>
</dbReference>
<dbReference type="GO" id="GO:0020037">
    <property type="term" value="F:heme binding"/>
    <property type="evidence" value="ECO:0007669"/>
    <property type="project" value="InterPro"/>
</dbReference>
<sequence length="496" mass="56414">MWIFIIFIVVCVVKILIDWWRPKTFPPGPRGLPIISNILDLKRLVKKTGSHGVAWCQLAKEYGPVVGLRLGLADPLIIVSGRQAVIEMLGRSEFDGRPNGFIFSHRTMGEKRGILFTDGKVWMDQRRFSLRCLKEFGWCGQTMENLILEDAESLKKIIEDTCKEGVVKNFSELTSLAVLNSLWSLLGGYRYDIAKCEPKILDTLRTLNNSIKDSNVSGGLINHLPFLRYIIPGLSGYNAITERYKQMWSFFADEVRSHKESRKLGVYRDLIDAYFKEIETHQHDTESYFNEMQLIAVLKDLFSAGVDTTNNSIGFTIGYLTIEPRVQAKVHEELDRVIGRENLPSIILRASMPYLNATLAEVLRLSNIGPTTIPHRATMDTKLNGYDIKKNYTILANLMSVHQDKEHWGDPENFRPERFIDDNGLFINDSWLIPFGAGRRKCLGEVLARNIHFLFVACLLQKFKFALPPGQNPPSMTGMDGFTLSPPVFNILITPR</sequence>
<reference evidence="16" key="2">
    <citation type="submission" date="2023-03" db="EMBL/GenBank/DDBJ databases">
        <authorList>
            <person name="Inwood S.N."/>
            <person name="Skelly J.G."/>
            <person name="Guhlin J."/>
            <person name="Harrop T.W.R."/>
            <person name="Goldson S.G."/>
            <person name="Dearden P.K."/>
        </authorList>
    </citation>
    <scope>NUCLEOTIDE SEQUENCE</scope>
    <source>
        <strain evidence="16">Lincoln</strain>
        <tissue evidence="16">Whole body</tissue>
    </source>
</reference>
<evidence type="ECO:0000256" key="15">
    <source>
        <dbReference type="RuleBase" id="RU000461"/>
    </source>
</evidence>
<reference evidence="16" key="1">
    <citation type="journal article" date="2023" name="bioRxiv">
        <title>Scaffold-level genome assemblies of two parasitoid biocontrol wasps reveal the parthenogenesis mechanism and an associated novel virus.</title>
        <authorList>
            <person name="Inwood S."/>
            <person name="Skelly J."/>
            <person name="Guhlin J."/>
            <person name="Harrop T."/>
            <person name="Goldson S."/>
            <person name="Dearden P."/>
        </authorList>
    </citation>
    <scope>NUCLEOTIDE SEQUENCE</scope>
    <source>
        <strain evidence="16">Lincoln</strain>
        <tissue evidence="16">Whole body</tissue>
    </source>
</reference>
<dbReference type="PROSITE" id="PS00086">
    <property type="entry name" value="CYTOCHROME_P450"/>
    <property type="match status" value="1"/>
</dbReference>
<dbReference type="GO" id="GO:0006082">
    <property type="term" value="P:organic acid metabolic process"/>
    <property type="evidence" value="ECO:0007669"/>
    <property type="project" value="TreeGrafter"/>
</dbReference>
<dbReference type="PANTHER" id="PTHR24300:SF376">
    <property type="entry name" value="CYTOCHROME P450 15A1"/>
    <property type="match status" value="1"/>
</dbReference>
<evidence type="ECO:0000256" key="5">
    <source>
        <dbReference type="ARBA" id="ARBA00010617"/>
    </source>
</evidence>
<keyword evidence="13" id="KW-0472">Membrane</keyword>
<name>A0AA39G875_MICHY</name>
<evidence type="ECO:0000256" key="14">
    <source>
        <dbReference type="PIRSR" id="PIRSR602401-1"/>
    </source>
</evidence>
<dbReference type="InterPro" id="IPR017972">
    <property type="entry name" value="Cyt_P450_CS"/>
</dbReference>
<dbReference type="SUPFAM" id="SSF48264">
    <property type="entry name" value="Cytochrome P450"/>
    <property type="match status" value="1"/>
</dbReference>
<protein>
    <recommendedName>
        <fullName evidence="18">Methyl farnesoate epoxidase</fullName>
    </recommendedName>
</protein>
<dbReference type="GO" id="GO:0008395">
    <property type="term" value="F:steroid hydroxylase activity"/>
    <property type="evidence" value="ECO:0007669"/>
    <property type="project" value="TreeGrafter"/>
</dbReference>
<evidence type="ECO:0000256" key="7">
    <source>
        <dbReference type="ARBA" id="ARBA00022723"/>
    </source>
</evidence>
<evidence type="ECO:0000256" key="4">
    <source>
        <dbReference type="ARBA" id="ARBA00004406"/>
    </source>
</evidence>
<keyword evidence="12 15" id="KW-0503">Monooxygenase</keyword>
<organism evidence="16 17">
    <name type="scientific">Microctonus hyperodae</name>
    <name type="common">Parasitoid wasp</name>
    <dbReference type="NCBI Taxonomy" id="165561"/>
    <lineage>
        <taxon>Eukaryota</taxon>
        <taxon>Metazoa</taxon>
        <taxon>Ecdysozoa</taxon>
        <taxon>Arthropoda</taxon>
        <taxon>Hexapoda</taxon>
        <taxon>Insecta</taxon>
        <taxon>Pterygota</taxon>
        <taxon>Neoptera</taxon>
        <taxon>Endopterygota</taxon>
        <taxon>Hymenoptera</taxon>
        <taxon>Apocrita</taxon>
        <taxon>Ichneumonoidea</taxon>
        <taxon>Braconidae</taxon>
        <taxon>Euphorinae</taxon>
        <taxon>Microctonus</taxon>
    </lineage>
</organism>
<dbReference type="InterPro" id="IPR001128">
    <property type="entry name" value="Cyt_P450"/>
</dbReference>
<evidence type="ECO:0000313" key="17">
    <source>
        <dbReference type="Proteomes" id="UP001168972"/>
    </source>
</evidence>
<evidence type="ECO:0000256" key="8">
    <source>
        <dbReference type="ARBA" id="ARBA00022824"/>
    </source>
</evidence>
<keyword evidence="17" id="KW-1185">Reference proteome</keyword>
<gene>
    <name evidence="16" type="ORF">PV327_001221</name>
</gene>
<keyword evidence="10 15" id="KW-0560">Oxidoreductase</keyword>
<dbReference type="FunFam" id="1.10.630.10:FF:000238">
    <property type="entry name" value="Cytochrome P450 2A6"/>
    <property type="match status" value="1"/>
</dbReference>
<keyword evidence="8" id="KW-0256">Endoplasmic reticulum</keyword>
<dbReference type="PANTHER" id="PTHR24300">
    <property type="entry name" value="CYTOCHROME P450 508A4-RELATED"/>
    <property type="match status" value="1"/>
</dbReference>
<evidence type="ECO:0000256" key="1">
    <source>
        <dbReference type="ARBA" id="ARBA00001971"/>
    </source>
</evidence>
<dbReference type="GO" id="GO:0006805">
    <property type="term" value="P:xenobiotic metabolic process"/>
    <property type="evidence" value="ECO:0007669"/>
    <property type="project" value="TreeGrafter"/>
</dbReference>
<dbReference type="Proteomes" id="UP001168972">
    <property type="component" value="Unassembled WGS sequence"/>
</dbReference>
<comment type="caution">
    <text evidence="16">The sequence shown here is derived from an EMBL/GenBank/DDBJ whole genome shotgun (WGS) entry which is preliminary data.</text>
</comment>
<dbReference type="PRINTS" id="PR00463">
    <property type="entry name" value="EP450I"/>
</dbReference>
<accession>A0AA39G875</accession>
<evidence type="ECO:0000313" key="16">
    <source>
        <dbReference type="EMBL" id="KAK0183153.1"/>
    </source>
</evidence>
<dbReference type="AlphaFoldDB" id="A0AA39G875"/>
<keyword evidence="6 14" id="KW-0349">Heme</keyword>
<dbReference type="EMBL" id="JAQQBR010000001">
    <property type="protein sequence ID" value="KAK0183153.1"/>
    <property type="molecule type" value="Genomic_DNA"/>
</dbReference>
<proteinExistence type="inferred from homology"/>
<dbReference type="PRINTS" id="PR00385">
    <property type="entry name" value="P450"/>
</dbReference>